<dbReference type="AlphaFoldDB" id="A0A7M1B4T4"/>
<keyword evidence="2 6" id="KW-0349">Heme</keyword>
<evidence type="ECO:0000256" key="7">
    <source>
        <dbReference type="SAM" id="MobiDB-lite"/>
    </source>
</evidence>
<dbReference type="InterPro" id="IPR036909">
    <property type="entry name" value="Cyt_c-like_dom_sf"/>
</dbReference>
<dbReference type="PROSITE" id="PS51257">
    <property type="entry name" value="PROKAR_LIPOPROTEIN"/>
    <property type="match status" value="1"/>
</dbReference>
<accession>A0A7M1B4T4</accession>
<gene>
    <name evidence="9" type="ORF">FJR45_11260</name>
</gene>
<evidence type="ECO:0000256" key="2">
    <source>
        <dbReference type="ARBA" id="ARBA00022617"/>
    </source>
</evidence>
<feature type="compositionally biased region" description="Polar residues" evidence="7">
    <location>
        <begin position="30"/>
        <end position="41"/>
    </location>
</feature>
<evidence type="ECO:0000313" key="9">
    <source>
        <dbReference type="EMBL" id="QOP44757.1"/>
    </source>
</evidence>
<sequence length="195" mass="22304">MKGFVLTSSLVLLTLLSACSDSKEDRSQKEQSVSAKNQKSSPKIEIVENKNAHAVKVARQENGKTQNNSFYYDYGEKESVQEVNTKKRTDIDANLHVRSPYEQIQVTMLVKKLSKNFIVRCAPCHNDYANGVIGPSLLERKADYIYNRIQDFKTGKKSNPLMNDLIQMMSDEQIRAMADEIYAFNKEINKMRGRE</sequence>
<organism evidence="9 10">
    <name type="scientific">Sulfurimonas sediminis</name>
    <dbReference type="NCBI Taxonomy" id="2590020"/>
    <lineage>
        <taxon>Bacteria</taxon>
        <taxon>Pseudomonadati</taxon>
        <taxon>Campylobacterota</taxon>
        <taxon>Epsilonproteobacteria</taxon>
        <taxon>Campylobacterales</taxon>
        <taxon>Sulfurimonadaceae</taxon>
        <taxon>Sulfurimonas</taxon>
    </lineage>
</organism>
<evidence type="ECO:0000256" key="5">
    <source>
        <dbReference type="ARBA" id="ARBA00023004"/>
    </source>
</evidence>
<dbReference type="Gene3D" id="1.10.760.10">
    <property type="entry name" value="Cytochrome c-like domain"/>
    <property type="match status" value="1"/>
</dbReference>
<evidence type="ECO:0000313" key="10">
    <source>
        <dbReference type="Proteomes" id="UP000593719"/>
    </source>
</evidence>
<evidence type="ECO:0000256" key="4">
    <source>
        <dbReference type="ARBA" id="ARBA00022982"/>
    </source>
</evidence>
<dbReference type="GO" id="GO:0046872">
    <property type="term" value="F:metal ion binding"/>
    <property type="evidence" value="ECO:0007669"/>
    <property type="project" value="UniProtKB-KW"/>
</dbReference>
<proteinExistence type="predicted"/>
<dbReference type="KEGG" id="ssei:FJR45_11260"/>
<evidence type="ECO:0000256" key="6">
    <source>
        <dbReference type="PROSITE-ProRule" id="PRU00433"/>
    </source>
</evidence>
<dbReference type="Proteomes" id="UP000593719">
    <property type="component" value="Chromosome"/>
</dbReference>
<dbReference type="PANTHER" id="PTHR33751">
    <property type="entry name" value="CBB3-TYPE CYTOCHROME C OXIDASE SUBUNIT FIXP"/>
    <property type="match status" value="1"/>
</dbReference>
<protein>
    <recommendedName>
        <fullName evidence="8">Cytochrome c domain-containing protein</fullName>
    </recommendedName>
</protein>
<dbReference type="PROSITE" id="PS51007">
    <property type="entry name" value="CYTC"/>
    <property type="match status" value="1"/>
</dbReference>
<evidence type="ECO:0000259" key="8">
    <source>
        <dbReference type="PROSITE" id="PS51007"/>
    </source>
</evidence>
<feature type="region of interest" description="Disordered" evidence="7">
    <location>
        <begin position="23"/>
        <end position="42"/>
    </location>
</feature>
<dbReference type="EMBL" id="CP041235">
    <property type="protein sequence ID" value="QOP44757.1"/>
    <property type="molecule type" value="Genomic_DNA"/>
</dbReference>
<dbReference type="SUPFAM" id="SSF46626">
    <property type="entry name" value="Cytochrome c"/>
    <property type="match status" value="1"/>
</dbReference>
<evidence type="ECO:0000256" key="3">
    <source>
        <dbReference type="ARBA" id="ARBA00022723"/>
    </source>
</evidence>
<dbReference type="InterPro" id="IPR009056">
    <property type="entry name" value="Cyt_c-like_dom"/>
</dbReference>
<dbReference type="GO" id="GO:0009055">
    <property type="term" value="F:electron transfer activity"/>
    <property type="evidence" value="ECO:0007669"/>
    <property type="project" value="InterPro"/>
</dbReference>
<keyword evidence="10" id="KW-1185">Reference proteome</keyword>
<dbReference type="InterPro" id="IPR050597">
    <property type="entry name" value="Cytochrome_c_Oxidase_Subunit"/>
</dbReference>
<keyword evidence="5 6" id="KW-0408">Iron</keyword>
<keyword evidence="4" id="KW-0249">Electron transport</keyword>
<dbReference type="GO" id="GO:0020037">
    <property type="term" value="F:heme binding"/>
    <property type="evidence" value="ECO:0007669"/>
    <property type="project" value="InterPro"/>
</dbReference>
<dbReference type="PANTHER" id="PTHR33751:SF9">
    <property type="entry name" value="CYTOCHROME C4"/>
    <property type="match status" value="1"/>
</dbReference>
<keyword evidence="3 6" id="KW-0479">Metal-binding</keyword>
<feature type="domain" description="Cytochrome c" evidence="8">
    <location>
        <begin position="108"/>
        <end position="185"/>
    </location>
</feature>
<evidence type="ECO:0000256" key="1">
    <source>
        <dbReference type="ARBA" id="ARBA00022448"/>
    </source>
</evidence>
<name>A0A7M1B4T4_9BACT</name>
<keyword evidence="1" id="KW-0813">Transport</keyword>
<reference evidence="9 10" key="1">
    <citation type="submission" date="2019-06" db="EMBL/GenBank/DDBJ databases">
        <title>Sulfurimonas gotlandica sp. nov., a chemoautotrophic and psychrotolerant epsilonproteobacterium isolated from a pelagic redoxcline, and an emended description of the genus Sulfurimonas.</title>
        <authorList>
            <person name="Wang S."/>
            <person name="Jiang L."/>
            <person name="Shao Z."/>
        </authorList>
    </citation>
    <scope>NUCLEOTIDE SEQUENCE [LARGE SCALE GENOMIC DNA]</scope>
    <source>
        <strain evidence="9 10">S2-6</strain>
    </source>
</reference>